<dbReference type="PANTHER" id="PTHR47150:SF5">
    <property type="entry name" value="OS07G0546750 PROTEIN"/>
    <property type="match status" value="1"/>
</dbReference>
<keyword evidence="1" id="KW-1185">Reference proteome</keyword>
<protein>
    <submittedName>
        <fullName evidence="2">Nuclease HARBI1</fullName>
    </submittedName>
</protein>
<sequence length="432" mass="50459">MASSSNNFNKFHYHYDPNNDSMNQFFQEQYNNQFEAAEEQIPEEKTTRTHIDRQREEGHERLWNDYFSDNPTYTTKQFRRRFRMNKSLFLRIVNRLSEEVPYFKPKKDATFRNGFSPIQQCTAAIRLLAYGLGADSVDEYLRMSESTSRKCLEHFVVGIVDLFGAEYLRRPTQADLQRLLFYGELRGFPGMVGSIDCMHWKWKNCPTAWKGMYSRGTSKPTIVLEAVASQDLWIWHAFFGAPGTCNDLNVLDQSPVFNDIIYGRAPEVTYYVNGNEYNLAYYLTDGIYPEWATFVKSIPQPQHPKHRLFAEKQEGARKDVERAFGVLQSRFAMIKNPSLLWSKGKIAYIMRACLILHNMIVEDERDSYTLYDAHEFQQEDGTRNIPDLSFSVNMSTNLEGLGDGHTIVRDRQAHQKLKEDLIEHIWNKFGNM</sequence>
<reference evidence="2" key="2">
    <citation type="submission" date="2025-08" db="UniProtKB">
        <authorList>
            <consortium name="RefSeq"/>
        </authorList>
    </citation>
    <scope>IDENTIFICATION</scope>
    <source>
        <tissue evidence="2">Leaf</tissue>
    </source>
</reference>
<proteinExistence type="predicted"/>
<dbReference type="InterPro" id="IPR006912">
    <property type="entry name" value="Harbinger_derived_prot"/>
</dbReference>
<dbReference type="GeneID" id="104748575"/>
<dbReference type="Pfam" id="PF04827">
    <property type="entry name" value="Plant_tran"/>
    <property type="match status" value="1"/>
</dbReference>
<dbReference type="Proteomes" id="UP000694864">
    <property type="component" value="Chromosome 2"/>
</dbReference>
<organism evidence="1 2">
    <name type="scientific">Camelina sativa</name>
    <name type="common">False flax</name>
    <name type="synonym">Myagrum sativum</name>
    <dbReference type="NCBI Taxonomy" id="90675"/>
    <lineage>
        <taxon>Eukaryota</taxon>
        <taxon>Viridiplantae</taxon>
        <taxon>Streptophyta</taxon>
        <taxon>Embryophyta</taxon>
        <taxon>Tracheophyta</taxon>
        <taxon>Spermatophyta</taxon>
        <taxon>Magnoliopsida</taxon>
        <taxon>eudicotyledons</taxon>
        <taxon>Gunneridae</taxon>
        <taxon>Pentapetalae</taxon>
        <taxon>rosids</taxon>
        <taxon>malvids</taxon>
        <taxon>Brassicales</taxon>
        <taxon>Brassicaceae</taxon>
        <taxon>Camelineae</taxon>
        <taxon>Camelina</taxon>
    </lineage>
</organism>
<name>A0ABM0WB91_CAMSA</name>
<dbReference type="PANTHER" id="PTHR47150">
    <property type="entry name" value="OS12G0169200 PROTEIN"/>
    <property type="match status" value="1"/>
</dbReference>
<reference evidence="1" key="1">
    <citation type="journal article" date="2014" name="Nat. Commun.">
        <title>The emerging biofuel crop Camelina sativa retains a highly undifferentiated hexaploid genome structure.</title>
        <authorList>
            <person name="Kagale S."/>
            <person name="Koh C."/>
            <person name="Nixon J."/>
            <person name="Bollina V."/>
            <person name="Clarke W.E."/>
            <person name="Tuteja R."/>
            <person name="Spillane C."/>
            <person name="Robinson S.J."/>
            <person name="Links M.G."/>
            <person name="Clarke C."/>
            <person name="Higgins E.E."/>
            <person name="Huebert T."/>
            <person name="Sharpe A.G."/>
            <person name="Parkin I.A."/>
        </authorList>
    </citation>
    <scope>NUCLEOTIDE SEQUENCE [LARGE SCALE GENOMIC DNA]</scope>
    <source>
        <strain evidence="1">cv. DH55</strain>
    </source>
</reference>
<evidence type="ECO:0000313" key="2">
    <source>
        <dbReference type="RefSeq" id="XP_010468495.1"/>
    </source>
</evidence>
<gene>
    <name evidence="2" type="primary">LOC104748575</name>
</gene>
<evidence type="ECO:0000313" key="1">
    <source>
        <dbReference type="Proteomes" id="UP000694864"/>
    </source>
</evidence>
<accession>A0ABM0WB91</accession>
<dbReference type="RefSeq" id="XP_010468495.1">
    <property type="nucleotide sequence ID" value="XM_010470193.2"/>
</dbReference>